<comment type="caution">
    <text evidence="2">The sequence shown here is derived from an EMBL/GenBank/DDBJ whole genome shotgun (WGS) entry which is preliminary data.</text>
</comment>
<proteinExistence type="predicted"/>
<evidence type="ECO:0000313" key="2">
    <source>
        <dbReference type="EMBL" id="KKS82785.1"/>
    </source>
</evidence>
<name>A0A0G1CAU9_9BACT</name>
<evidence type="ECO:0000256" key="1">
    <source>
        <dbReference type="SAM" id="Phobius"/>
    </source>
</evidence>
<sequence length="121" mass="13333">MKLIFKLIFLLASNAIALAIADYFVSGFDIQPTWQAYLEVIAVFTLINLLVRPILKLVLSPIIFITLGLGVIIVNALVLYALDWLVTGVTIAGLYPLVYATLIISIANFAFHFSAKRAYAD</sequence>
<keyword evidence="1" id="KW-0812">Transmembrane</keyword>
<keyword evidence="1" id="KW-1133">Transmembrane helix</keyword>
<evidence type="ECO:0008006" key="4">
    <source>
        <dbReference type="Google" id="ProtNLM"/>
    </source>
</evidence>
<feature type="transmembrane region" description="Helical" evidence="1">
    <location>
        <begin position="62"/>
        <end position="82"/>
    </location>
</feature>
<reference evidence="2 3" key="1">
    <citation type="journal article" date="2015" name="Nature">
        <title>rRNA introns, odd ribosomes, and small enigmatic genomes across a large radiation of phyla.</title>
        <authorList>
            <person name="Brown C.T."/>
            <person name="Hug L.A."/>
            <person name="Thomas B.C."/>
            <person name="Sharon I."/>
            <person name="Castelle C.J."/>
            <person name="Singh A."/>
            <person name="Wilkins M.J."/>
            <person name="Williams K.H."/>
            <person name="Banfield J.F."/>
        </authorList>
    </citation>
    <scope>NUCLEOTIDE SEQUENCE [LARGE SCALE GENOMIC DNA]</scope>
</reference>
<dbReference type="InterPro" id="IPR007165">
    <property type="entry name" value="Phage_holin_4_2"/>
</dbReference>
<accession>A0A0G1CAU9</accession>
<keyword evidence="1" id="KW-0472">Membrane</keyword>
<dbReference type="EMBL" id="LCFA01000005">
    <property type="protein sequence ID" value="KKS82785.1"/>
    <property type="molecule type" value="Genomic_DNA"/>
</dbReference>
<gene>
    <name evidence="2" type="ORF">UV58_C0005G0039</name>
</gene>
<dbReference type="PANTHER" id="PTHR37309:SF1">
    <property type="entry name" value="SLR0284 PROTEIN"/>
    <property type="match status" value="1"/>
</dbReference>
<dbReference type="PANTHER" id="PTHR37309">
    <property type="entry name" value="SLR0284 PROTEIN"/>
    <property type="match status" value="1"/>
</dbReference>
<feature type="transmembrane region" description="Helical" evidence="1">
    <location>
        <begin position="37"/>
        <end position="55"/>
    </location>
</feature>
<feature type="transmembrane region" description="Helical" evidence="1">
    <location>
        <begin position="94"/>
        <end position="115"/>
    </location>
</feature>
<dbReference type="Proteomes" id="UP000034810">
    <property type="component" value="Unassembled WGS sequence"/>
</dbReference>
<protein>
    <recommendedName>
        <fullName evidence="4">Phage holin family protein</fullName>
    </recommendedName>
</protein>
<organism evidence="2 3">
    <name type="scientific">Candidatus Wolfebacteria bacterium GW2011_GWC1_43_10</name>
    <dbReference type="NCBI Taxonomy" id="1619011"/>
    <lineage>
        <taxon>Bacteria</taxon>
        <taxon>Candidatus Wolfeibacteriota</taxon>
    </lineage>
</organism>
<dbReference type="AlphaFoldDB" id="A0A0G1CAU9"/>
<dbReference type="Pfam" id="PF04020">
    <property type="entry name" value="Phage_holin_4_2"/>
    <property type="match status" value="1"/>
</dbReference>
<evidence type="ECO:0000313" key="3">
    <source>
        <dbReference type="Proteomes" id="UP000034810"/>
    </source>
</evidence>